<feature type="repeat" description="ARM" evidence="1">
    <location>
        <begin position="184"/>
        <end position="226"/>
    </location>
</feature>
<sequence length="451" mass="49328">MASKQEIREEILILKDTQASEDAKASAACALGNWATREASNPLAVEAEGGLPLLVQLLQEGGGEAQRNAAYALWALAKKGNELARKGNEQVTRALVACGGQEALEALARDPTYHWDEKRGTGPLEYAEMALEDLPELSHGLGRRHFQRQVMDLECGLDECQAAEQLGTWAARSDENRVSISRVHGGEALLALVVNGSDDAKWHAARALRNLANNQEAKENILKADGIAVLTRLAEHGKRKVKKAAREALHVLSMVDAQRNPAAVADAKPPEKEASPTAIPTGEGTRVAMFSARFDGGPVEMKFRQVFSILRDHKYDVLMVAADAGDSFGDLTTEYLHRLRSEQGTMLAVCTKHYGEKTASSYSSHKELKFALDYENDVTVLPLKVEDTYPPAPPCGPEHEFDKTKRAQGYIDMVFGPSVVYLDCRNKSETDIAAGIAKHLQKHRVTAERPD</sequence>
<dbReference type="AlphaFoldDB" id="A0A812P4L8"/>
<dbReference type="InterPro" id="IPR011989">
    <property type="entry name" value="ARM-like"/>
</dbReference>
<dbReference type="PANTHER" id="PTHR23315">
    <property type="entry name" value="U BOX DOMAIN-CONTAINING"/>
    <property type="match status" value="1"/>
</dbReference>
<evidence type="ECO:0000313" key="3">
    <source>
        <dbReference type="EMBL" id="CAE7328624.1"/>
    </source>
</evidence>
<dbReference type="Gene3D" id="1.25.10.10">
    <property type="entry name" value="Leucine-rich Repeat Variant"/>
    <property type="match status" value="2"/>
</dbReference>
<evidence type="ECO:0000256" key="2">
    <source>
        <dbReference type="SAM" id="MobiDB-lite"/>
    </source>
</evidence>
<evidence type="ECO:0000313" key="4">
    <source>
        <dbReference type="Proteomes" id="UP000604046"/>
    </source>
</evidence>
<dbReference type="SUPFAM" id="SSF48371">
    <property type="entry name" value="ARM repeat"/>
    <property type="match status" value="1"/>
</dbReference>
<proteinExistence type="predicted"/>
<dbReference type="Proteomes" id="UP000604046">
    <property type="component" value="Unassembled WGS sequence"/>
</dbReference>
<gene>
    <name evidence="3" type="ORF">SNAT2548_LOCUS17202</name>
</gene>
<dbReference type="InterPro" id="IPR016024">
    <property type="entry name" value="ARM-type_fold"/>
</dbReference>
<feature type="region of interest" description="Disordered" evidence="2">
    <location>
        <begin position="262"/>
        <end position="281"/>
    </location>
</feature>
<reference evidence="3" key="1">
    <citation type="submission" date="2021-02" db="EMBL/GenBank/DDBJ databases">
        <authorList>
            <person name="Dougan E. K."/>
            <person name="Rhodes N."/>
            <person name="Thang M."/>
            <person name="Chan C."/>
        </authorList>
    </citation>
    <scope>NUCLEOTIDE SEQUENCE</scope>
</reference>
<dbReference type="PANTHER" id="PTHR23315:SF7">
    <property type="entry name" value="U-BOX DOMAIN-CONTAINING PROTEIN 4"/>
    <property type="match status" value="1"/>
</dbReference>
<dbReference type="EMBL" id="CAJNDS010002103">
    <property type="protein sequence ID" value="CAE7328624.1"/>
    <property type="molecule type" value="Genomic_DNA"/>
</dbReference>
<feature type="repeat" description="ARM" evidence="1">
    <location>
        <begin position="49"/>
        <end position="77"/>
    </location>
</feature>
<keyword evidence="4" id="KW-1185">Reference proteome</keyword>
<organism evidence="3 4">
    <name type="scientific">Symbiodinium natans</name>
    <dbReference type="NCBI Taxonomy" id="878477"/>
    <lineage>
        <taxon>Eukaryota</taxon>
        <taxon>Sar</taxon>
        <taxon>Alveolata</taxon>
        <taxon>Dinophyceae</taxon>
        <taxon>Suessiales</taxon>
        <taxon>Symbiodiniaceae</taxon>
        <taxon>Symbiodinium</taxon>
    </lineage>
</organism>
<protein>
    <submittedName>
        <fullName evidence="3">Uncharacterized protein</fullName>
    </submittedName>
</protein>
<evidence type="ECO:0000256" key="1">
    <source>
        <dbReference type="PROSITE-ProRule" id="PRU00259"/>
    </source>
</evidence>
<dbReference type="SMART" id="SM00185">
    <property type="entry name" value="ARM"/>
    <property type="match status" value="3"/>
</dbReference>
<dbReference type="InterPro" id="IPR000225">
    <property type="entry name" value="Armadillo"/>
</dbReference>
<comment type="caution">
    <text evidence="3">The sequence shown here is derived from an EMBL/GenBank/DDBJ whole genome shotgun (WGS) entry which is preliminary data.</text>
</comment>
<dbReference type="PROSITE" id="PS50176">
    <property type="entry name" value="ARM_REPEAT"/>
    <property type="match status" value="2"/>
</dbReference>
<name>A0A812P4L8_9DINO</name>
<accession>A0A812P4L8</accession>